<dbReference type="EMBL" id="LR743605">
    <property type="protein sequence ID" value="CAA2634528.1"/>
    <property type="molecule type" value="Genomic_DNA"/>
</dbReference>
<protein>
    <submittedName>
        <fullName evidence="1">Uncharacterized protein</fullName>
    </submittedName>
</protein>
<accession>A0A7I8JTV1</accession>
<dbReference type="EMBL" id="CACRZD030000018">
    <property type="protein sequence ID" value="CAA6673519.1"/>
    <property type="molecule type" value="Genomic_DNA"/>
</dbReference>
<dbReference type="AlphaFoldDB" id="A0A7I8JTV1"/>
<sequence>MGREWRPHSRASSIDLLFDAPREETHDRCQHCHHRKRGGGTS</sequence>
<proteinExistence type="predicted"/>
<name>A0A7I8JTV1_SPIIN</name>
<evidence type="ECO:0000313" key="2">
    <source>
        <dbReference type="Proteomes" id="UP001189122"/>
    </source>
</evidence>
<keyword evidence="2" id="KW-1185">Reference proteome</keyword>
<reference evidence="1 2" key="1">
    <citation type="submission" date="2019-12" db="EMBL/GenBank/DDBJ databases">
        <authorList>
            <person name="Scholz U."/>
            <person name="Mascher M."/>
            <person name="Fiebig A."/>
        </authorList>
    </citation>
    <scope>NUCLEOTIDE SEQUENCE</scope>
</reference>
<evidence type="ECO:0000313" key="1">
    <source>
        <dbReference type="EMBL" id="CAA2634528.1"/>
    </source>
</evidence>
<gene>
    <name evidence="1" type="ORF">SI7747_18019936</name>
</gene>
<organism evidence="1">
    <name type="scientific">Spirodela intermedia</name>
    <name type="common">Intermediate duckweed</name>
    <dbReference type="NCBI Taxonomy" id="51605"/>
    <lineage>
        <taxon>Eukaryota</taxon>
        <taxon>Viridiplantae</taxon>
        <taxon>Streptophyta</taxon>
        <taxon>Embryophyta</taxon>
        <taxon>Tracheophyta</taxon>
        <taxon>Spermatophyta</taxon>
        <taxon>Magnoliopsida</taxon>
        <taxon>Liliopsida</taxon>
        <taxon>Araceae</taxon>
        <taxon>Lemnoideae</taxon>
        <taxon>Spirodela</taxon>
    </lineage>
</organism>
<dbReference type="Proteomes" id="UP001189122">
    <property type="component" value="Unassembled WGS sequence"/>
</dbReference>